<dbReference type="GeneTree" id="ENSGT00390000007091"/>
<evidence type="ECO:0000256" key="10">
    <source>
        <dbReference type="SAM" id="Coils"/>
    </source>
</evidence>
<dbReference type="GO" id="GO:0016607">
    <property type="term" value="C:nuclear speck"/>
    <property type="evidence" value="ECO:0007669"/>
    <property type="project" value="UniProtKB-SubCell"/>
</dbReference>
<evidence type="ECO:0000256" key="11">
    <source>
        <dbReference type="SAM" id="MobiDB-lite"/>
    </source>
</evidence>
<evidence type="ECO:0000256" key="4">
    <source>
        <dbReference type="ARBA" id="ARBA00023054"/>
    </source>
</evidence>
<dbReference type="AlphaFoldDB" id="A0A8C8ZDI8"/>
<dbReference type="Pfam" id="PF00350">
    <property type="entry name" value="Dynamin_N"/>
    <property type="match status" value="1"/>
</dbReference>
<feature type="region of interest" description="Disordered" evidence="11">
    <location>
        <begin position="1"/>
        <end position="27"/>
    </location>
</feature>
<proteinExistence type="predicted"/>
<evidence type="ECO:0000256" key="2">
    <source>
        <dbReference type="ARBA" id="ARBA00022741"/>
    </source>
</evidence>
<accession>A0A8C8ZDI8</accession>
<evidence type="ECO:0000256" key="1">
    <source>
        <dbReference type="ARBA" id="ARBA00004324"/>
    </source>
</evidence>
<dbReference type="GO" id="GO:0003924">
    <property type="term" value="F:GTPase activity"/>
    <property type="evidence" value="ECO:0007669"/>
    <property type="project" value="Ensembl"/>
</dbReference>
<dbReference type="PANTHER" id="PTHR47308">
    <property type="entry name" value="NUCLEAR GTPASE SLIP-GC"/>
    <property type="match status" value="1"/>
</dbReference>
<evidence type="ECO:0000256" key="6">
    <source>
        <dbReference type="ARBA" id="ARBA00023242"/>
    </source>
</evidence>
<dbReference type="GO" id="GO:0005525">
    <property type="term" value="F:GTP binding"/>
    <property type="evidence" value="ECO:0007669"/>
    <property type="project" value="UniProtKB-KW"/>
</dbReference>
<keyword evidence="14" id="KW-1185">Reference proteome</keyword>
<feature type="domain" description="Dynamin N-terminal" evidence="12">
    <location>
        <begin position="98"/>
        <end position="319"/>
    </location>
</feature>
<comment type="subcellular location">
    <subcellularLocation>
        <location evidence="1">Nucleus speckle</location>
    </subcellularLocation>
</comment>
<sequence length="791" mass="90360">MADTEEPHSVEDDLFNEPIKKRRRSDREQRFRAFPSVEQCALKEYEKLESRTRRVLSNTYQKLIQCVFLDDSIPNGVKYLINRLLALIEKPSLDPIYIGLFGSTGAGKSSLINAIIQQAMFLPVSGENICTSCIVQVSSGCREQYEAKIHLLSDQEWKEELKNLTRLLHGTEELGGDEAAAWDRDDAVEEAIWKLQMVYGNGAESKSYEQLLRVKPKGKIPTSRIITLKAEEAGELSDKLDTYIRTQRRGWDGESPEARIWPLIKHVEVTLPKSELIPEGVVLVDIPGTGDFNSKRDEMWKKTIDKCSAIWVISDIERVSGGKAHEDLLNESIKACQRGFCRDVALVVTKTDKLHLPEYLRERKVGKQAIQSQREAVLERNEMIKLQRNRILKEKLKRKLPGDFKVLEASDLVYTVSAQEYWQQALLTEEETEIPKLREYIRKRLLDEKRRTVTKYVTEAFGLLLLTDSFNSAQSLPSEHLHMSGLRRFVEEKVELLEKAIAQCFARVERPLQDGVQAARASYRRILGACLVRSKGNQGFHQTLKAVCLKNGIYASRTLARIDLNEAITQPIYDQIDPVFGGIFRTGKATDSALMPHIDAFKHSLQEKMTEIGIRNSWKYDSYKKHFLIQEISTILGGLEGHILRRKRRIYESLATSVQNDLKPCYEEAAQITGKKACERMKDVIRRGVDQQVAEGMFERAQERMQHQFQQLKTGITERVMGSIATMLTLASSQGDGLYKELADVKSEYKEMEKLHRSLREVAENALLRRGMQEFLLRMSPGKVGSPRALQ</sequence>
<dbReference type="Gene3D" id="3.40.50.300">
    <property type="entry name" value="P-loop containing nucleotide triphosphate hydrolases"/>
    <property type="match status" value="2"/>
</dbReference>
<dbReference type="InterPro" id="IPR053082">
    <property type="entry name" value="Nuclear_GTPase_SLIP-GC"/>
</dbReference>
<comment type="function">
    <text evidence="7">Nuclear GTPase found in germinal center B-cells, where it may inhibit function of the activation-induced cytidine deaminase AICDA. Reduces somatic hypermutation in B-cells which may enhance genome stability.</text>
</comment>
<dbReference type="GO" id="GO:0005829">
    <property type="term" value="C:cytosol"/>
    <property type="evidence" value="ECO:0007669"/>
    <property type="project" value="Ensembl"/>
</dbReference>
<evidence type="ECO:0000256" key="5">
    <source>
        <dbReference type="ARBA" id="ARBA00023134"/>
    </source>
</evidence>
<dbReference type="GO" id="GO:0033262">
    <property type="term" value="P:regulation of nuclear cell cycle DNA replication"/>
    <property type="evidence" value="ECO:0007669"/>
    <property type="project" value="Ensembl"/>
</dbReference>
<evidence type="ECO:0000313" key="14">
    <source>
        <dbReference type="Proteomes" id="UP000694414"/>
    </source>
</evidence>
<dbReference type="FunFam" id="3.40.50.300:FF:001102">
    <property type="entry name" value="Nuclear GTPase, germinal center-associated"/>
    <property type="match status" value="1"/>
</dbReference>
<dbReference type="Proteomes" id="UP000694414">
    <property type="component" value="Unplaced"/>
</dbReference>
<keyword evidence="3" id="KW-0378">Hydrolase</keyword>
<dbReference type="GO" id="GO:0043066">
    <property type="term" value="P:negative regulation of apoptotic process"/>
    <property type="evidence" value="ECO:0007669"/>
    <property type="project" value="Ensembl"/>
</dbReference>
<organism evidence="13 14">
    <name type="scientific">Prolemur simus</name>
    <name type="common">Greater bamboo lemur</name>
    <name type="synonym">Hapalemur simus</name>
    <dbReference type="NCBI Taxonomy" id="1328070"/>
    <lineage>
        <taxon>Eukaryota</taxon>
        <taxon>Metazoa</taxon>
        <taxon>Chordata</taxon>
        <taxon>Craniata</taxon>
        <taxon>Vertebrata</taxon>
        <taxon>Euteleostomi</taxon>
        <taxon>Mammalia</taxon>
        <taxon>Eutheria</taxon>
        <taxon>Euarchontoglires</taxon>
        <taxon>Primates</taxon>
        <taxon>Strepsirrhini</taxon>
        <taxon>Lemuriformes</taxon>
        <taxon>Lemuridae</taxon>
        <taxon>Prolemur</taxon>
    </lineage>
</organism>
<evidence type="ECO:0000256" key="9">
    <source>
        <dbReference type="ARBA" id="ARBA00080899"/>
    </source>
</evidence>
<keyword evidence="4 10" id="KW-0175">Coiled coil</keyword>
<name>A0A8C8ZDI8_PROSS</name>
<dbReference type="Ensembl" id="ENSPSMT00000018180.1">
    <property type="protein sequence ID" value="ENSPSMP00000015668.1"/>
    <property type="gene ID" value="ENSPSMG00000011148.1"/>
</dbReference>
<protein>
    <recommendedName>
        <fullName evidence="8">Nuclear GTPase SLIP-GC</fullName>
    </recommendedName>
    <alternativeName>
        <fullName evidence="9">Speckled-like pattern in the germinal center</fullName>
    </alternativeName>
</protein>
<feature type="coiled-coil region" evidence="10">
    <location>
        <begin position="742"/>
        <end position="769"/>
    </location>
</feature>
<keyword evidence="2" id="KW-0547">Nucleotide-binding</keyword>
<gene>
    <name evidence="13" type="primary">NUGGC</name>
</gene>
<evidence type="ECO:0000313" key="13">
    <source>
        <dbReference type="Ensembl" id="ENSPSMP00000015668.1"/>
    </source>
</evidence>
<evidence type="ECO:0000259" key="12">
    <source>
        <dbReference type="Pfam" id="PF00350"/>
    </source>
</evidence>
<dbReference type="CDD" id="cd00882">
    <property type="entry name" value="Ras_like_GTPase"/>
    <property type="match status" value="1"/>
</dbReference>
<reference evidence="13" key="1">
    <citation type="submission" date="2025-08" db="UniProtKB">
        <authorList>
            <consortium name="Ensembl"/>
        </authorList>
    </citation>
    <scope>IDENTIFICATION</scope>
</reference>
<dbReference type="SUPFAM" id="SSF52540">
    <property type="entry name" value="P-loop containing nucleoside triphosphate hydrolases"/>
    <property type="match status" value="1"/>
</dbReference>
<evidence type="ECO:0000256" key="7">
    <source>
        <dbReference type="ARBA" id="ARBA00054147"/>
    </source>
</evidence>
<feature type="compositionally biased region" description="Basic and acidic residues" evidence="11">
    <location>
        <begin position="1"/>
        <end position="11"/>
    </location>
</feature>
<keyword evidence="5" id="KW-0342">GTP-binding</keyword>
<reference evidence="13" key="2">
    <citation type="submission" date="2025-09" db="UniProtKB">
        <authorList>
            <consortium name="Ensembl"/>
        </authorList>
    </citation>
    <scope>IDENTIFICATION</scope>
</reference>
<dbReference type="FunFam" id="3.40.50.300:FF:001353">
    <property type="entry name" value="Nuclear GTPase, germinal center associated"/>
    <property type="match status" value="1"/>
</dbReference>
<dbReference type="GO" id="GO:0071222">
    <property type="term" value="P:cellular response to lipopolysaccharide"/>
    <property type="evidence" value="ECO:0007669"/>
    <property type="project" value="Ensembl"/>
</dbReference>
<dbReference type="InterPro" id="IPR027417">
    <property type="entry name" value="P-loop_NTPase"/>
</dbReference>
<dbReference type="PANTHER" id="PTHR47308:SF1">
    <property type="entry name" value="NUCLEAR GTPASE SLIP-GC"/>
    <property type="match status" value="1"/>
</dbReference>
<dbReference type="InterPro" id="IPR045063">
    <property type="entry name" value="Dynamin_N"/>
</dbReference>
<evidence type="ECO:0000256" key="8">
    <source>
        <dbReference type="ARBA" id="ARBA00073579"/>
    </source>
</evidence>
<keyword evidence="6" id="KW-0539">Nucleus</keyword>
<evidence type="ECO:0000256" key="3">
    <source>
        <dbReference type="ARBA" id="ARBA00022801"/>
    </source>
</evidence>